<name>A0A2H0RI46_9BACT</name>
<evidence type="ECO:0000313" key="1">
    <source>
        <dbReference type="EMBL" id="PIR45704.1"/>
    </source>
</evidence>
<dbReference type="EMBL" id="PCYK01000030">
    <property type="protein sequence ID" value="PIR45704.1"/>
    <property type="molecule type" value="Genomic_DNA"/>
</dbReference>
<protein>
    <submittedName>
        <fullName evidence="1">Uncharacterized protein</fullName>
    </submittedName>
</protein>
<proteinExistence type="predicted"/>
<sequence>MVRKELRILELKDEHIDPEITPENVIWLSRHVLTSEQELAIYYLHRKNVRIERVPNIVFVDEQHLAQVIEFYSRKGTVYLVAPEWMIQQVRQKSPRLTFRIFAGYIEPVKVKEKFNLISVQEINGFGRKVILWQNELEEFRSRERVGIFSFSR</sequence>
<comment type="caution">
    <text evidence="1">The sequence shown here is derived from an EMBL/GenBank/DDBJ whole genome shotgun (WGS) entry which is preliminary data.</text>
</comment>
<reference evidence="1 2" key="1">
    <citation type="submission" date="2017-09" db="EMBL/GenBank/DDBJ databases">
        <title>Depth-based differentiation of microbial function through sediment-hosted aquifers and enrichment of novel symbionts in the deep terrestrial subsurface.</title>
        <authorList>
            <person name="Probst A.J."/>
            <person name="Ladd B."/>
            <person name="Jarett J.K."/>
            <person name="Geller-Mcgrath D.E."/>
            <person name="Sieber C.M."/>
            <person name="Emerson J.B."/>
            <person name="Anantharaman K."/>
            <person name="Thomas B.C."/>
            <person name="Malmstrom R."/>
            <person name="Stieglmeier M."/>
            <person name="Klingl A."/>
            <person name="Woyke T."/>
            <person name="Ryan C.M."/>
            <person name="Banfield J.F."/>
        </authorList>
    </citation>
    <scope>NUCLEOTIDE SEQUENCE [LARGE SCALE GENOMIC DNA]</scope>
    <source>
        <strain evidence="1">CG10_big_fil_rev_8_21_14_0_10_49_38</strain>
    </source>
</reference>
<organism evidence="1 2">
    <name type="scientific">Candidatus Vogelbacteria bacterium CG10_big_fil_rev_8_21_14_0_10_49_38</name>
    <dbReference type="NCBI Taxonomy" id="1975043"/>
    <lineage>
        <taxon>Bacteria</taxon>
        <taxon>Candidatus Vogeliibacteriota</taxon>
    </lineage>
</organism>
<dbReference type="AlphaFoldDB" id="A0A2H0RI46"/>
<accession>A0A2H0RI46</accession>
<dbReference type="Proteomes" id="UP000230431">
    <property type="component" value="Unassembled WGS sequence"/>
</dbReference>
<gene>
    <name evidence="1" type="ORF">COV08_03490</name>
</gene>
<evidence type="ECO:0000313" key="2">
    <source>
        <dbReference type="Proteomes" id="UP000230431"/>
    </source>
</evidence>